<dbReference type="InterPro" id="IPR012337">
    <property type="entry name" value="RNaseH-like_sf"/>
</dbReference>
<feature type="non-terminal residue" evidence="3">
    <location>
        <position position="1"/>
    </location>
</feature>
<dbReference type="InterPro" id="IPR025398">
    <property type="entry name" value="DUF4371"/>
</dbReference>
<proteinExistence type="predicted"/>
<comment type="caution">
    <text evidence="3">The sequence shown here is derived from an EMBL/GenBank/DDBJ whole genome shotgun (WGS) entry which is preliminary data.</text>
</comment>
<gene>
    <name evidence="3" type="ORF">PACLA_8A069124</name>
</gene>
<reference evidence="3" key="1">
    <citation type="submission" date="2020-04" db="EMBL/GenBank/DDBJ databases">
        <authorList>
            <person name="Alioto T."/>
            <person name="Alioto T."/>
            <person name="Gomez Garrido J."/>
        </authorList>
    </citation>
    <scope>NUCLEOTIDE SEQUENCE</scope>
    <source>
        <strain evidence="3">A484AB</strain>
    </source>
</reference>
<dbReference type="Pfam" id="PF14291">
    <property type="entry name" value="DUF4371"/>
    <property type="match status" value="1"/>
</dbReference>
<protein>
    <submittedName>
        <fullName evidence="3">Zinc finger MYM-type 1-like</fullName>
    </submittedName>
</protein>
<evidence type="ECO:0000256" key="1">
    <source>
        <dbReference type="SAM" id="MobiDB-lite"/>
    </source>
</evidence>
<feature type="compositionally biased region" description="Acidic residues" evidence="1">
    <location>
        <begin position="394"/>
        <end position="433"/>
    </location>
</feature>
<evidence type="ECO:0000259" key="2">
    <source>
        <dbReference type="Pfam" id="PF14291"/>
    </source>
</evidence>
<feature type="domain" description="DUF4371" evidence="2">
    <location>
        <begin position="13"/>
        <end position="124"/>
    </location>
</feature>
<dbReference type="AlphaFoldDB" id="A0A6S7L7Z0"/>
<feature type="region of interest" description="Disordered" evidence="1">
    <location>
        <begin position="386"/>
        <end position="433"/>
    </location>
</feature>
<dbReference type="SUPFAM" id="SSF53098">
    <property type="entry name" value="Ribonuclease H-like"/>
    <property type="match status" value="1"/>
</dbReference>
<evidence type="ECO:0000313" key="3">
    <source>
        <dbReference type="EMBL" id="CAB4028589.1"/>
    </source>
</evidence>
<sequence>MCQRTGFETNFPSNDTQNNVIDFIGREIASQIVKEIGNCRAWALIADTTPDVSHHEQLSICARIVNRNGKCSEHLLSCKRASGTKAMELYNLISETLVSKGVSFGKLVAQTYDGASNMSGCYNGLQAIIKEKVGKHVAFVHCYAHTLNLVLSDSASVDVQVISLFNDLEALYVLFSKTQRIHDLFEAVQLEENLKVLSLKRLNTVRWHSRELCLKVLLSRYDCILSVLETVALDSLIDGNPRKMSIGLLKQIQRKQFLATAYLFREIFASTGPLSRYLQRVDVDFGKTLGMVESAIDELNELRKEPERIVRYVEQKHNSPSVTWEQSRIRCRRRMDDENAEDEPAETPEDHWKRNTFYVSVDTILNSLKNRLDKNQPLLQAFSLFAPSRFPQLQEDDDDGEDDEGDDDYDEDDGEDNDGYDDDDEDDDKISCT</sequence>
<dbReference type="OrthoDB" id="10063284at2759"/>
<evidence type="ECO:0000313" key="4">
    <source>
        <dbReference type="Proteomes" id="UP001152795"/>
    </source>
</evidence>
<keyword evidence="4" id="KW-1185">Reference proteome</keyword>
<name>A0A6S7L7Z0_PARCT</name>
<dbReference type="PANTHER" id="PTHR45749">
    <property type="match status" value="1"/>
</dbReference>
<dbReference type="PANTHER" id="PTHR45749:SF21">
    <property type="entry name" value="DUF4371 DOMAIN-CONTAINING PROTEIN"/>
    <property type="match status" value="1"/>
</dbReference>
<dbReference type="Proteomes" id="UP001152795">
    <property type="component" value="Unassembled WGS sequence"/>
</dbReference>
<organism evidence="3 4">
    <name type="scientific">Paramuricea clavata</name>
    <name type="common">Red gorgonian</name>
    <name type="synonym">Violescent sea-whip</name>
    <dbReference type="NCBI Taxonomy" id="317549"/>
    <lineage>
        <taxon>Eukaryota</taxon>
        <taxon>Metazoa</taxon>
        <taxon>Cnidaria</taxon>
        <taxon>Anthozoa</taxon>
        <taxon>Octocorallia</taxon>
        <taxon>Malacalcyonacea</taxon>
        <taxon>Plexauridae</taxon>
        <taxon>Paramuricea</taxon>
    </lineage>
</organism>
<accession>A0A6S7L7Z0</accession>
<dbReference type="EMBL" id="CACRXK020015585">
    <property type="protein sequence ID" value="CAB4028589.1"/>
    <property type="molecule type" value="Genomic_DNA"/>
</dbReference>